<dbReference type="EMBL" id="FUXX01000012">
    <property type="protein sequence ID" value="SKA60788.1"/>
    <property type="molecule type" value="Genomic_DNA"/>
</dbReference>
<dbReference type="InterPro" id="IPR013766">
    <property type="entry name" value="Thioredoxin_domain"/>
</dbReference>
<evidence type="ECO:0000256" key="5">
    <source>
        <dbReference type="ARBA" id="ARBA00023284"/>
    </source>
</evidence>
<proteinExistence type="inferred from homology"/>
<dbReference type="GO" id="GO:0015035">
    <property type="term" value="F:protein-disulfide reductase activity"/>
    <property type="evidence" value="ECO:0007669"/>
    <property type="project" value="InterPro"/>
</dbReference>
<comment type="similarity">
    <text evidence="1 6">Belongs to the thioredoxin family.</text>
</comment>
<dbReference type="PROSITE" id="PS51352">
    <property type="entry name" value="THIOREDOXIN_2"/>
    <property type="match status" value="1"/>
</dbReference>
<keyword evidence="2" id="KW-0813">Transport</keyword>
<dbReference type="RefSeq" id="WP_159443021.1">
    <property type="nucleotide sequence ID" value="NZ_FUXX01000012.1"/>
</dbReference>
<dbReference type="GO" id="GO:0005737">
    <property type="term" value="C:cytoplasm"/>
    <property type="evidence" value="ECO:0007669"/>
    <property type="project" value="TreeGrafter"/>
</dbReference>
<evidence type="ECO:0000256" key="2">
    <source>
        <dbReference type="ARBA" id="ARBA00022448"/>
    </source>
</evidence>
<evidence type="ECO:0000313" key="10">
    <source>
        <dbReference type="Proteomes" id="UP000242432"/>
    </source>
</evidence>
<dbReference type="CDD" id="cd02947">
    <property type="entry name" value="TRX_family"/>
    <property type="match status" value="1"/>
</dbReference>
<sequence length="105" mass="11774">MSMMPVNTDSFEKEVLGDDSFKMMFVGAEWCGHCKAMRPGVMEFSAENPDIKLCYADADESAELAERFGITSIPVTLVFKDKKEVLRKVGALSKQDLGEIVKNYR</sequence>
<dbReference type="Proteomes" id="UP000242432">
    <property type="component" value="Unassembled WGS sequence"/>
</dbReference>
<evidence type="ECO:0000259" key="8">
    <source>
        <dbReference type="PROSITE" id="PS51352"/>
    </source>
</evidence>
<dbReference type="PANTHER" id="PTHR45663:SF11">
    <property type="entry name" value="GEO12009P1"/>
    <property type="match status" value="1"/>
</dbReference>
<dbReference type="PANTHER" id="PTHR45663">
    <property type="entry name" value="GEO12009P1"/>
    <property type="match status" value="1"/>
</dbReference>
<evidence type="ECO:0000256" key="6">
    <source>
        <dbReference type="PIRNR" id="PIRNR000077"/>
    </source>
</evidence>
<evidence type="ECO:0000256" key="7">
    <source>
        <dbReference type="PIRSR" id="PIRSR000077-4"/>
    </source>
</evidence>
<keyword evidence="5 7" id="KW-0676">Redox-active center</keyword>
<gene>
    <name evidence="9" type="ORF">SAMN02745213_00950</name>
</gene>
<dbReference type="Gene3D" id="3.40.30.10">
    <property type="entry name" value="Glutaredoxin"/>
    <property type="match status" value="1"/>
</dbReference>
<reference evidence="10" key="1">
    <citation type="submission" date="2017-02" db="EMBL/GenBank/DDBJ databases">
        <authorList>
            <person name="Varghese N."/>
            <person name="Submissions S."/>
        </authorList>
    </citation>
    <scope>NUCLEOTIDE SEQUENCE [LARGE SCALE GENOMIC DNA]</scope>
    <source>
        <strain evidence="10">DSM 3072</strain>
    </source>
</reference>
<evidence type="ECO:0000256" key="4">
    <source>
        <dbReference type="ARBA" id="ARBA00023157"/>
    </source>
</evidence>
<accession>A0A1T4V747</accession>
<keyword evidence="3" id="KW-0249">Electron transport</keyword>
<evidence type="ECO:0000256" key="3">
    <source>
        <dbReference type="ARBA" id="ARBA00022982"/>
    </source>
</evidence>
<dbReference type="Pfam" id="PF00085">
    <property type="entry name" value="Thioredoxin"/>
    <property type="match status" value="1"/>
</dbReference>
<dbReference type="STRING" id="83771.SAMN02910357_01474"/>
<protein>
    <recommendedName>
        <fullName evidence="6">Thioredoxin</fullName>
    </recommendedName>
</protein>
<evidence type="ECO:0000256" key="1">
    <source>
        <dbReference type="ARBA" id="ARBA00008987"/>
    </source>
</evidence>
<evidence type="ECO:0000313" key="9">
    <source>
        <dbReference type="EMBL" id="SKA60788.1"/>
    </source>
</evidence>
<keyword evidence="4 7" id="KW-1015">Disulfide bond</keyword>
<feature type="domain" description="Thioredoxin" evidence="8">
    <location>
        <begin position="1"/>
        <end position="105"/>
    </location>
</feature>
<dbReference type="InterPro" id="IPR005746">
    <property type="entry name" value="Thioredoxin"/>
</dbReference>
<keyword evidence="10" id="KW-1185">Reference proteome</keyword>
<dbReference type="PIRSF" id="PIRSF000077">
    <property type="entry name" value="Thioredoxin"/>
    <property type="match status" value="1"/>
</dbReference>
<name>A0A1T4V747_9GAMM</name>
<organism evidence="9 10">
    <name type="scientific">Succinivibrio dextrinosolvens DSM 3072</name>
    <dbReference type="NCBI Taxonomy" id="1123324"/>
    <lineage>
        <taxon>Bacteria</taxon>
        <taxon>Pseudomonadati</taxon>
        <taxon>Pseudomonadota</taxon>
        <taxon>Gammaproteobacteria</taxon>
        <taxon>Aeromonadales</taxon>
        <taxon>Succinivibrionaceae</taxon>
        <taxon>Succinivibrio</taxon>
    </lineage>
</organism>
<dbReference type="InterPro" id="IPR036249">
    <property type="entry name" value="Thioredoxin-like_sf"/>
</dbReference>
<dbReference type="SUPFAM" id="SSF52833">
    <property type="entry name" value="Thioredoxin-like"/>
    <property type="match status" value="1"/>
</dbReference>
<feature type="disulfide bond" description="Redox-active" evidence="7">
    <location>
        <begin position="31"/>
        <end position="34"/>
    </location>
</feature>
<dbReference type="AlphaFoldDB" id="A0A1T4V747"/>